<keyword evidence="2" id="KW-0812">Transmembrane</keyword>
<dbReference type="Proteomes" id="UP001316803">
    <property type="component" value="Unassembled WGS sequence"/>
</dbReference>
<gene>
    <name evidence="3" type="ORF">OHC33_010152</name>
</gene>
<keyword evidence="2" id="KW-0472">Membrane</keyword>
<keyword evidence="2" id="KW-1133">Transmembrane helix</keyword>
<evidence type="ECO:0000256" key="1">
    <source>
        <dbReference type="SAM" id="MobiDB-lite"/>
    </source>
</evidence>
<evidence type="ECO:0000313" key="4">
    <source>
        <dbReference type="Proteomes" id="UP001316803"/>
    </source>
</evidence>
<organism evidence="3 4">
    <name type="scientific">Knufia fluminis</name>
    <dbReference type="NCBI Taxonomy" id="191047"/>
    <lineage>
        <taxon>Eukaryota</taxon>
        <taxon>Fungi</taxon>
        <taxon>Dikarya</taxon>
        <taxon>Ascomycota</taxon>
        <taxon>Pezizomycotina</taxon>
        <taxon>Eurotiomycetes</taxon>
        <taxon>Chaetothyriomycetidae</taxon>
        <taxon>Chaetothyriales</taxon>
        <taxon>Trichomeriaceae</taxon>
        <taxon>Knufia</taxon>
    </lineage>
</organism>
<sequence length="97" mass="11077">MDERLRPQYTGSSRTPYEHEMDNMRRERPLPPQGYGDEYYRWRRGVENDMPYRPPNRSKAAHVFATCCCGSAWGIAAWVIGLVLVMGGTTALLVKAL</sequence>
<comment type="caution">
    <text evidence="3">The sequence shown here is derived from an EMBL/GenBank/DDBJ whole genome shotgun (WGS) entry which is preliminary data.</text>
</comment>
<proteinExistence type="predicted"/>
<protein>
    <submittedName>
        <fullName evidence="3">Uncharacterized protein</fullName>
    </submittedName>
</protein>
<reference evidence="3 4" key="1">
    <citation type="submission" date="2022-12" db="EMBL/GenBank/DDBJ databases">
        <title>Genomic features and morphological characterization of a novel Knufia sp. strain isolated from spacecraft assembly facility.</title>
        <authorList>
            <person name="Teixeira M."/>
            <person name="Chander A.M."/>
            <person name="Stajich J.E."/>
            <person name="Venkateswaran K."/>
        </authorList>
    </citation>
    <scope>NUCLEOTIDE SEQUENCE [LARGE SCALE GENOMIC DNA]</scope>
    <source>
        <strain evidence="3 4">FJI-L2-BK-P2</strain>
    </source>
</reference>
<feature type="non-terminal residue" evidence="3">
    <location>
        <position position="97"/>
    </location>
</feature>
<evidence type="ECO:0000313" key="3">
    <source>
        <dbReference type="EMBL" id="KAK5948729.1"/>
    </source>
</evidence>
<dbReference type="AlphaFoldDB" id="A0AAN8E8E8"/>
<evidence type="ECO:0000256" key="2">
    <source>
        <dbReference type="SAM" id="Phobius"/>
    </source>
</evidence>
<keyword evidence="4" id="KW-1185">Reference proteome</keyword>
<dbReference type="EMBL" id="JAKLMC020000043">
    <property type="protein sequence ID" value="KAK5948729.1"/>
    <property type="molecule type" value="Genomic_DNA"/>
</dbReference>
<name>A0AAN8E8E8_9EURO</name>
<feature type="region of interest" description="Disordered" evidence="1">
    <location>
        <begin position="1"/>
        <end position="35"/>
    </location>
</feature>
<feature type="transmembrane region" description="Helical" evidence="2">
    <location>
        <begin position="72"/>
        <end position="94"/>
    </location>
</feature>
<feature type="compositionally biased region" description="Basic and acidic residues" evidence="1">
    <location>
        <begin position="16"/>
        <end position="29"/>
    </location>
</feature>
<accession>A0AAN8E8E8</accession>